<dbReference type="InterPro" id="IPR002347">
    <property type="entry name" value="SDR_fam"/>
</dbReference>
<evidence type="ECO:0000256" key="3">
    <source>
        <dbReference type="RuleBase" id="RU000363"/>
    </source>
</evidence>
<organism evidence="5 6">
    <name type="scientific">Alcanivorax hongdengensis A-11-3</name>
    <dbReference type="NCBI Taxonomy" id="1177179"/>
    <lineage>
        <taxon>Bacteria</taxon>
        <taxon>Pseudomonadati</taxon>
        <taxon>Pseudomonadota</taxon>
        <taxon>Gammaproteobacteria</taxon>
        <taxon>Oceanospirillales</taxon>
        <taxon>Alcanivoracaceae</taxon>
        <taxon>Alcanivorax</taxon>
    </lineage>
</organism>
<evidence type="ECO:0000313" key="5">
    <source>
        <dbReference type="EMBL" id="EKF75525.1"/>
    </source>
</evidence>
<comment type="caution">
    <text evidence="5">The sequence shown here is derived from an EMBL/GenBank/DDBJ whole genome shotgun (WGS) entry which is preliminary data.</text>
</comment>
<keyword evidence="6" id="KW-1185">Reference proteome</keyword>
<dbReference type="Pfam" id="PF00106">
    <property type="entry name" value="adh_short"/>
    <property type="match status" value="1"/>
</dbReference>
<dbReference type="InterPro" id="IPR057326">
    <property type="entry name" value="KR_dom"/>
</dbReference>
<evidence type="ECO:0000256" key="1">
    <source>
        <dbReference type="ARBA" id="ARBA00006484"/>
    </source>
</evidence>
<dbReference type="OrthoDB" id="9810734at2"/>
<dbReference type="PATRIC" id="fig|1177179.3.peg.833"/>
<dbReference type="AlphaFoldDB" id="L0WI63"/>
<reference evidence="5 6" key="1">
    <citation type="journal article" date="2012" name="J. Bacteriol.">
        <title>Genome Sequence of the Alkane-Degrading Bacterium Alcanivorax hongdengensis Type Strain A-11-3.</title>
        <authorList>
            <person name="Lai Q."/>
            <person name="Shao Z."/>
        </authorList>
    </citation>
    <scope>NUCLEOTIDE SEQUENCE [LARGE SCALE GENOMIC DNA]</scope>
    <source>
        <strain evidence="5 6">A-11-3</strain>
    </source>
</reference>
<gene>
    <name evidence="5" type="ORF">A11A3_04174</name>
</gene>
<dbReference type="PANTHER" id="PTHR44196:SF1">
    <property type="entry name" value="DEHYDROGENASE_REDUCTASE SDR FAMILY MEMBER 7B"/>
    <property type="match status" value="1"/>
</dbReference>
<comment type="similarity">
    <text evidence="1 3">Belongs to the short-chain dehydrogenases/reductases (SDR) family.</text>
</comment>
<dbReference type="CDD" id="cd05233">
    <property type="entry name" value="SDR_c"/>
    <property type="match status" value="1"/>
</dbReference>
<protein>
    <submittedName>
        <fullName evidence="5">Fatty acyl-CoA reductase</fullName>
    </submittedName>
</protein>
<dbReference type="GO" id="GO:0016020">
    <property type="term" value="C:membrane"/>
    <property type="evidence" value="ECO:0007669"/>
    <property type="project" value="TreeGrafter"/>
</dbReference>
<dbReference type="Gene3D" id="3.40.50.720">
    <property type="entry name" value="NAD(P)-binding Rossmann-like Domain"/>
    <property type="match status" value="1"/>
</dbReference>
<evidence type="ECO:0000256" key="2">
    <source>
        <dbReference type="ARBA" id="ARBA00023002"/>
    </source>
</evidence>
<dbReference type="STRING" id="1177179.A11A3_04174"/>
<evidence type="ECO:0000313" key="6">
    <source>
        <dbReference type="Proteomes" id="UP000010164"/>
    </source>
</evidence>
<accession>L0WI63</accession>
<dbReference type="PRINTS" id="PR00081">
    <property type="entry name" value="GDHRDH"/>
</dbReference>
<dbReference type="SMART" id="SM00822">
    <property type="entry name" value="PKS_KR"/>
    <property type="match status" value="1"/>
</dbReference>
<dbReference type="PANTHER" id="PTHR44196">
    <property type="entry name" value="DEHYDROGENASE/REDUCTASE SDR FAMILY MEMBER 7B"/>
    <property type="match status" value="1"/>
</dbReference>
<dbReference type="eggNOG" id="COG0300">
    <property type="taxonomic scope" value="Bacteria"/>
</dbReference>
<dbReference type="Proteomes" id="UP000010164">
    <property type="component" value="Unassembled WGS sequence"/>
</dbReference>
<evidence type="ECO:0000259" key="4">
    <source>
        <dbReference type="SMART" id="SM00822"/>
    </source>
</evidence>
<dbReference type="GO" id="GO:0016491">
    <property type="term" value="F:oxidoreductase activity"/>
    <property type="evidence" value="ECO:0007669"/>
    <property type="project" value="UniProtKB-KW"/>
</dbReference>
<sequence length="268" mass="29226">MKLKGQTIVLTGSSSGIGAEAARLFARRGARLCLVARREEQLRDVQQAIQAEGGSAFIYPCDLSDNDAIAACVAQILADHPRIDALVNNAAHSIRRPIEDALDRLHDFERTAQLNYIGAVAITLKLLPRFLEQGHGHVVNVSSLSTQIPIPLFSAYLASKSALESFTRSLQAELGHKGISTTVVYFPMVRTPMSSRTAIYKYMPMMDVKKAAGWLVEACEKRPARIARPMGKVGSVLLAAVPGPVTRLPQPLFRGMDKLLANRLKKKG</sequence>
<keyword evidence="2" id="KW-0560">Oxidoreductase</keyword>
<dbReference type="InterPro" id="IPR036291">
    <property type="entry name" value="NAD(P)-bd_dom_sf"/>
</dbReference>
<dbReference type="RefSeq" id="WP_008928021.1">
    <property type="nucleotide sequence ID" value="NZ_AMRJ01000003.1"/>
</dbReference>
<proteinExistence type="inferred from homology"/>
<dbReference type="SUPFAM" id="SSF51735">
    <property type="entry name" value="NAD(P)-binding Rossmann-fold domains"/>
    <property type="match status" value="1"/>
</dbReference>
<feature type="domain" description="Ketoreductase" evidence="4">
    <location>
        <begin position="6"/>
        <end position="192"/>
    </location>
</feature>
<dbReference type="EMBL" id="AMRJ01000003">
    <property type="protein sequence ID" value="EKF75525.1"/>
    <property type="molecule type" value="Genomic_DNA"/>
</dbReference>
<dbReference type="PRINTS" id="PR00080">
    <property type="entry name" value="SDRFAMILY"/>
</dbReference>
<name>L0WI63_9GAMM</name>